<keyword evidence="3" id="KW-1185">Reference proteome</keyword>
<comment type="caution">
    <text evidence="2">The sequence shown here is derived from an EMBL/GenBank/DDBJ whole genome shotgun (WGS) entry which is preliminary data.</text>
</comment>
<dbReference type="PANTHER" id="PTHR43798:SF33">
    <property type="entry name" value="HYDROLASE, PUTATIVE (AFU_ORTHOLOGUE AFUA_2G14860)-RELATED"/>
    <property type="match status" value="1"/>
</dbReference>
<gene>
    <name evidence="2" type="ORF">I4I81_04035</name>
</gene>
<dbReference type="GO" id="GO:0016787">
    <property type="term" value="F:hydrolase activity"/>
    <property type="evidence" value="ECO:0007669"/>
    <property type="project" value="UniProtKB-KW"/>
</dbReference>
<sequence>MIPPWHPEAETYIRITTEWYRGLPRNAHVTAVFSDSWPRRRRSVTRPYPWRSDACGTRRPPTLRAVASLPSASRSERLPGRRHEVDLPTGIVPYRTYGDVTAPPLVMLHGLRGDHHGLEPIASQLSGFHVLVPDLPGFGEAPPLTSGSHDIAGYAAWSSAFVRAVAPGAALLGHSFGSIVASAAVADGLPVRALVLVTPVAGSALGGPRQAMTKATVLVHRLCAALPERLGTAVLRSRLFTRVASVAMVKTSDRELRRWIHAEHDRYFGGFADRRVLMEAFGASVSHGVDESAARIPVPTLLIGTTLDDITAPAEQERLVTLFPHARLEMIDDTGHLVHYERPDAVAALIGRFLA</sequence>
<organism evidence="2 3">
    <name type="scientific">Pseudonocardia abyssalis</name>
    <dbReference type="NCBI Taxonomy" id="2792008"/>
    <lineage>
        <taxon>Bacteria</taxon>
        <taxon>Bacillati</taxon>
        <taxon>Actinomycetota</taxon>
        <taxon>Actinomycetes</taxon>
        <taxon>Pseudonocardiales</taxon>
        <taxon>Pseudonocardiaceae</taxon>
        <taxon>Pseudonocardia</taxon>
    </lineage>
</organism>
<evidence type="ECO:0000259" key="1">
    <source>
        <dbReference type="Pfam" id="PF12697"/>
    </source>
</evidence>
<dbReference type="Pfam" id="PF12697">
    <property type="entry name" value="Abhydrolase_6"/>
    <property type="match status" value="1"/>
</dbReference>
<reference evidence="2 3" key="1">
    <citation type="submission" date="2020-11" db="EMBL/GenBank/DDBJ databases">
        <title>Pseudonocardia abyssalis sp. nov. and Pseudonocardia oceani sp. nov., description and phylogenomic analysis of two novel actinomycetes isolated from the deep Southern Ocean.</title>
        <authorList>
            <person name="Parra J."/>
        </authorList>
    </citation>
    <scope>NUCLEOTIDE SEQUENCE [LARGE SCALE GENOMIC DNA]</scope>
    <source>
        <strain evidence="2 3">KRD-168</strain>
    </source>
</reference>
<dbReference type="InterPro" id="IPR000073">
    <property type="entry name" value="AB_hydrolase_1"/>
</dbReference>
<dbReference type="EMBL" id="JADQDK010000001">
    <property type="protein sequence ID" value="MBW0133427.1"/>
    <property type="molecule type" value="Genomic_DNA"/>
</dbReference>
<protein>
    <submittedName>
        <fullName evidence="2">Alpha/beta hydrolase</fullName>
    </submittedName>
</protein>
<accession>A0ABS6UMK1</accession>
<name>A0ABS6UMK1_9PSEU</name>
<evidence type="ECO:0000313" key="2">
    <source>
        <dbReference type="EMBL" id="MBW0133427.1"/>
    </source>
</evidence>
<dbReference type="PANTHER" id="PTHR43798">
    <property type="entry name" value="MONOACYLGLYCEROL LIPASE"/>
    <property type="match status" value="1"/>
</dbReference>
<dbReference type="InterPro" id="IPR050266">
    <property type="entry name" value="AB_hydrolase_sf"/>
</dbReference>
<feature type="domain" description="AB hydrolase-1" evidence="1">
    <location>
        <begin position="105"/>
        <end position="348"/>
    </location>
</feature>
<evidence type="ECO:0000313" key="3">
    <source>
        <dbReference type="Proteomes" id="UP000694287"/>
    </source>
</evidence>
<keyword evidence="2" id="KW-0378">Hydrolase</keyword>
<proteinExistence type="predicted"/>
<dbReference type="Proteomes" id="UP000694287">
    <property type="component" value="Unassembled WGS sequence"/>
</dbReference>